<dbReference type="GO" id="GO:0032259">
    <property type="term" value="P:methylation"/>
    <property type="evidence" value="ECO:0007669"/>
    <property type="project" value="UniProtKB-KW"/>
</dbReference>
<proteinExistence type="evidence at transcript level"/>
<dbReference type="EMBL" id="GADI01004900">
    <property type="protein sequence ID" value="JAA68908.1"/>
    <property type="molecule type" value="mRNA"/>
</dbReference>
<protein>
    <submittedName>
        <fullName evidence="1">Putative 3' terminal rna ribose 2'-o-methyltransferase hen1</fullName>
    </submittedName>
</protein>
<evidence type="ECO:0000313" key="1">
    <source>
        <dbReference type="EMBL" id="JAA68908.1"/>
    </source>
</evidence>
<dbReference type="AlphaFoldDB" id="A0A0K8RDG2"/>
<keyword evidence="1" id="KW-0808">Transferase</keyword>
<keyword evidence="1" id="KW-0489">Methyltransferase</keyword>
<reference evidence="1" key="1">
    <citation type="submission" date="2012-12" db="EMBL/GenBank/DDBJ databases">
        <title>Identification and characterization of a phenylalanine ammonia-lyase gene family in Isatis indigotica Fort.</title>
        <authorList>
            <person name="Liu Q."/>
            <person name="Chen J."/>
            <person name="Zhou X."/>
            <person name="Di P."/>
            <person name="Xiao Y."/>
            <person name="Xuan H."/>
            <person name="Zhang L."/>
            <person name="Chen W."/>
        </authorList>
    </citation>
    <scope>NUCLEOTIDE SEQUENCE</scope>
    <source>
        <tissue evidence="1">Salivary gland</tissue>
    </source>
</reference>
<name>A0A0K8RDG2_IXORI</name>
<accession>A0A0K8RDG2</accession>
<organism evidence="1">
    <name type="scientific">Ixodes ricinus</name>
    <name type="common">Common tick</name>
    <name type="synonym">Acarus ricinus</name>
    <dbReference type="NCBI Taxonomy" id="34613"/>
    <lineage>
        <taxon>Eukaryota</taxon>
        <taxon>Metazoa</taxon>
        <taxon>Ecdysozoa</taxon>
        <taxon>Arthropoda</taxon>
        <taxon>Chelicerata</taxon>
        <taxon>Arachnida</taxon>
        <taxon>Acari</taxon>
        <taxon>Parasitiformes</taxon>
        <taxon>Ixodida</taxon>
        <taxon>Ixodoidea</taxon>
        <taxon>Ixodidae</taxon>
        <taxon>Ixodinae</taxon>
        <taxon>Ixodes</taxon>
    </lineage>
</organism>
<dbReference type="GO" id="GO:0008168">
    <property type="term" value="F:methyltransferase activity"/>
    <property type="evidence" value="ECO:0007669"/>
    <property type="project" value="UniProtKB-KW"/>
</dbReference>
<sequence length="107" mass="11614">MAIWLQWPIPGNSPDGASPTPVYSTEYPGVCIQNAATQLWNSALLHSNLWSQCLIGPEGFRGKPTLEVPVGVVITATVGTDKTEESVPGRFVQVHPWVRSVLTKLDC</sequence>